<dbReference type="InterPro" id="IPR020946">
    <property type="entry name" value="Flavin_mOase-like"/>
</dbReference>
<accession>A0A0F4G7E4</accession>
<keyword evidence="4" id="KW-0560">Oxidoreductase</keyword>
<dbReference type="PANTHER" id="PTHR42877">
    <property type="entry name" value="L-ORNITHINE N(5)-MONOOXYGENASE-RELATED"/>
    <property type="match status" value="1"/>
</dbReference>
<dbReference type="AlphaFoldDB" id="A0A0F4G7E4"/>
<dbReference type="Pfam" id="PF00743">
    <property type="entry name" value="FMO-like"/>
    <property type="match status" value="1"/>
</dbReference>
<dbReference type="Proteomes" id="UP000033647">
    <property type="component" value="Unassembled WGS sequence"/>
</dbReference>
<proteinExistence type="inferred from homology"/>
<dbReference type="Gene3D" id="3.50.50.60">
    <property type="entry name" value="FAD/NAD(P)-binding domain"/>
    <property type="match status" value="2"/>
</dbReference>
<dbReference type="GO" id="GO:0004499">
    <property type="term" value="F:N,N-dimethylaniline monooxygenase activity"/>
    <property type="evidence" value="ECO:0007669"/>
    <property type="project" value="InterPro"/>
</dbReference>
<evidence type="ECO:0000313" key="5">
    <source>
        <dbReference type="EMBL" id="KJX93293.1"/>
    </source>
</evidence>
<dbReference type="PANTHER" id="PTHR42877:SF11">
    <property type="entry name" value="MONOOXYGENASE, PUTATIVE (AFU_ORTHOLOGUE AFUA_6G13790)-RELATED"/>
    <property type="match status" value="1"/>
</dbReference>
<keyword evidence="2" id="KW-0285">Flavoprotein</keyword>
<evidence type="ECO:0000313" key="6">
    <source>
        <dbReference type="Proteomes" id="UP000033647"/>
    </source>
</evidence>
<evidence type="ECO:0000256" key="3">
    <source>
        <dbReference type="ARBA" id="ARBA00022827"/>
    </source>
</evidence>
<keyword evidence="5" id="KW-0503">Monooxygenase</keyword>
<comment type="similarity">
    <text evidence="1">Belongs to the FAD-binding monooxygenase family.</text>
</comment>
<evidence type="ECO:0000256" key="2">
    <source>
        <dbReference type="ARBA" id="ARBA00022630"/>
    </source>
</evidence>
<dbReference type="OrthoDB" id="74360at2759"/>
<dbReference type="GO" id="GO:0050660">
    <property type="term" value="F:flavin adenine dinucleotide binding"/>
    <property type="evidence" value="ECO:0007669"/>
    <property type="project" value="InterPro"/>
</dbReference>
<organism evidence="5 6">
    <name type="scientific">Zymoseptoria brevis</name>
    <dbReference type="NCBI Taxonomy" id="1047168"/>
    <lineage>
        <taxon>Eukaryota</taxon>
        <taxon>Fungi</taxon>
        <taxon>Dikarya</taxon>
        <taxon>Ascomycota</taxon>
        <taxon>Pezizomycotina</taxon>
        <taxon>Dothideomycetes</taxon>
        <taxon>Dothideomycetidae</taxon>
        <taxon>Mycosphaerellales</taxon>
        <taxon>Mycosphaerellaceae</taxon>
        <taxon>Zymoseptoria</taxon>
    </lineage>
</organism>
<keyword evidence="3" id="KW-0274">FAD</keyword>
<reference evidence="5 6" key="1">
    <citation type="submission" date="2015-03" db="EMBL/GenBank/DDBJ databases">
        <title>RNA-seq based gene annotation and comparative genomics of four Zymoseptoria species reveal species-specific pathogenicity related genes and transposable element activity.</title>
        <authorList>
            <person name="Grandaubert J."/>
            <person name="Bhattacharyya A."/>
            <person name="Stukenbrock E.H."/>
        </authorList>
    </citation>
    <scope>NUCLEOTIDE SEQUENCE [LARGE SCALE GENOMIC DNA]</scope>
    <source>
        <strain evidence="5 6">Zb18110</strain>
    </source>
</reference>
<comment type="caution">
    <text evidence="5">The sequence shown here is derived from an EMBL/GenBank/DDBJ whole genome shotgun (WGS) entry which is preliminary data.</text>
</comment>
<keyword evidence="6" id="KW-1185">Reference proteome</keyword>
<evidence type="ECO:0000256" key="1">
    <source>
        <dbReference type="ARBA" id="ARBA00010139"/>
    </source>
</evidence>
<name>A0A0F4G7E4_9PEZI</name>
<dbReference type="STRING" id="1047168.A0A0F4G7E4"/>
<gene>
    <name evidence="5" type="ORF">TI39_contig4340g00008</name>
</gene>
<dbReference type="InterPro" id="IPR051209">
    <property type="entry name" value="FAD-bind_Monooxygenase_sf"/>
</dbReference>
<protein>
    <submittedName>
        <fullName evidence="5">Flavin-binding monooxygenase like protein</fullName>
    </submittedName>
</protein>
<evidence type="ECO:0000256" key="4">
    <source>
        <dbReference type="ARBA" id="ARBA00023002"/>
    </source>
</evidence>
<sequence>MEIIEQPLFTKRKLRVVAIGAGFSNLTLAYKHKHTGDHSYIDLQIYEKNPEIGGTWYENRYPGAACDVPAHVYCFPFASNPNWSSFYVSGGEIFEYIKKTADDFGLRECIRLHSRVSAAFWSDERGKWDITIETASGETIQDEADILVNGSGFLNSWKWPNIPGIKDYKGELIHSANWRDVDLSGKQVGLIGNGSTGVQILPQIQQKAASVHSYMRTPTWIIPNFLGDHTPEGKNFAYTEQQKQRWRAHPKELKEVRRTLEHAFNQSYPLFLKDSPQQVGGREWFAGMMKERLGGDEELIKRLVPDYEVGCRRITPGEGYLEALQSDNVHKHFEPIVRFTESGIISQLSPDSEAQTTELDVVICATGFDVSFKPTWTMKGHDGKDLKDIWKDDSEAFLGIFAPEMPNYFTATGPNTPTGVGSIFGMIDATAEYILKWCSKIAGEGIKSVTVKPDVLREFNDYSQSFLQRTVWSGGCKSWYRNEAAGDKVRAMYPGSLIHFRQMLDAFRTEDFDIVSWNPKNRFTFMGNGFTELEAKGGNLAYYLDG</sequence>
<dbReference type="GO" id="GO:0050661">
    <property type="term" value="F:NADP binding"/>
    <property type="evidence" value="ECO:0007669"/>
    <property type="project" value="InterPro"/>
</dbReference>
<dbReference type="EMBL" id="LAFY01004299">
    <property type="protein sequence ID" value="KJX93293.1"/>
    <property type="molecule type" value="Genomic_DNA"/>
</dbReference>
<dbReference type="InterPro" id="IPR036188">
    <property type="entry name" value="FAD/NAD-bd_sf"/>
</dbReference>
<dbReference type="SUPFAM" id="SSF51905">
    <property type="entry name" value="FAD/NAD(P)-binding domain"/>
    <property type="match status" value="2"/>
</dbReference>